<dbReference type="CDD" id="cd09076">
    <property type="entry name" value="L1-EN"/>
    <property type="match status" value="1"/>
</dbReference>
<reference evidence="13" key="3">
    <citation type="submission" date="2025-08" db="UniProtKB">
        <authorList>
            <consortium name="Ensembl"/>
        </authorList>
    </citation>
    <scope>IDENTIFICATION</scope>
</reference>
<comment type="similarity">
    <text evidence="2">Belongs to the DNA repair enzymes AP/ExoA family.</text>
</comment>
<reference evidence="14" key="1">
    <citation type="submission" date="2013-03" db="EMBL/GenBank/DDBJ databases">
        <authorList>
            <person name="Jeffery W."/>
            <person name="Warren W."/>
            <person name="Wilson R.K."/>
        </authorList>
    </citation>
    <scope>NUCLEOTIDE SEQUENCE</scope>
    <source>
        <strain evidence="14">female</strain>
    </source>
</reference>
<keyword evidence="4 9" id="KW-0479">Metal-binding</keyword>
<evidence type="ECO:0000313" key="13">
    <source>
        <dbReference type="Ensembl" id="ENSAMXP00000036216.1"/>
    </source>
</evidence>
<evidence type="ECO:0000256" key="11">
    <source>
        <dbReference type="SAM" id="MobiDB-lite"/>
    </source>
</evidence>
<sequence length="242" mass="28282">MNEGNVNKTINIISWNVRGFQNPIKRSKILSNLAKQKCDIALIQESHLIEEEVLKLKKKWVGHVYSSSFNSKSRGVLILINKNLVFHLENIIKDEIGRFVAIKLSFGGQKIAVASLYAPNINQDQFFNDIANKLSQWGNIPLILGGDFNTVMDEYIDRSFHNKRKYPRTHNALHNIVDEFGLSDTWRMFHPTERDYTYFSPLDRERERENKESTGKNRHSHNIESSPMVEQTTFHYQIRRHL</sequence>
<dbReference type="PANTHER" id="PTHR22748:SF26">
    <property type="entry name" value="ENDONUCLEASE_EXONUCLEASE_PHOSPHATASE DOMAIN-CONTAINING PROTEIN"/>
    <property type="match status" value="1"/>
</dbReference>
<dbReference type="Pfam" id="PF03372">
    <property type="entry name" value="Exo_endo_phos"/>
    <property type="match status" value="1"/>
</dbReference>
<evidence type="ECO:0000256" key="8">
    <source>
        <dbReference type="ARBA" id="ARBA00023204"/>
    </source>
</evidence>
<dbReference type="EC" id="3.1.11.2" evidence="3"/>
<protein>
    <recommendedName>
        <fullName evidence="3">exodeoxyribonuclease III</fullName>
        <ecNumber evidence="3">3.1.11.2</ecNumber>
    </recommendedName>
</protein>
<evidence type="ECO:0000256" key="7">
    <source>
        <dbReference type="ARBA" id="ARBA00022842"/>
    </source>
</evidence>
<dbReference type="PANTHER" id="PTHR22748">
    <property type="entry name" value="AP ENDONUCLEASE"/>
    <property type="match status" value="1"/>
</dbReference>
<evidence type="ECO:0000256" key="9">
    <source>
        <dbReference type="PIRSR" id="PIRSR604808-2"/>
    </source>
</evidence>
<evidence type="ECO:0000256" key="4">
    <source>
        <dbReference type="ARBA" id="ARBA00022723"/>
    </source>
</evidence>
<dbReference type="Bgee" id="ENSAMXG00000038869">
    <property type="expression patterns" value="Expressed in mesonephros and 7 other cell types or tissues"/>
</dbReference>
<keyword evidence="5" id="KW-0227">DNA damage</keyword>
<reference evidence="14" key="2">
    <citation type="journal article" date="2014" name="Nat. Commun.">
        <title>The cavefish genome reveals candidate genes for eye loss.</title>
        <authorList>
            <person name="McGaugh S.E."/>
            <person name="Gross J.B."/>
            <person name="Aken B."/>
            <person name="Blin M."/>
            <person name="Borowsky R."/>
            <person name="Chalopin D."/>
            <person name="Hinaux H."/>
            <person name="Jeffery W.R."/>
            <person name="Keene A."/>
            <person name="Ma L."/>
            <person name="Minx P."/>
            <person name="Murphy D."/>
            <person name="O'Quin K.E."/>
            <person name="Retaux S."/>
            <person name="Rohner N."/>
            <person name="Searle S.M."/>
            <person name="Stahl B.A."/>
            <person name="Tabin C."/>
            <person name="Volff J.N."/>
            <person name="Yoshizawa M."/>
            <person name="Warren W.C."/>
        </authorList>
    </citation>
    <scope>NUCLEOTIDE SEQUENCE [LARGE SCALE GENOMIC DNA]</scope>
    <source>
        <strain evidence="14">female</strain>
    </source>
</reference>
<evidence type="ECO:0000313" key="14">
    <source>
        <dbReference type="Proteomes" id="UP000018467"/>
    </source>
</evidence>
<comment type="cofactor">
    <cofactor evidence="9">
        <name>Mg(2+)</name>
        <dbReference type="ChEBI" id="CHEBI:18420"/>
    </cofactor>
    <cofactor evidence="9">
        <name>Mn(2+)</name>
        <dbReference type="ChEBI" id="CHEBI:29035"/>
    </cofactor>
    <text evidence="9">Probably binds two magnesium or manganese ions per subunit.</text>
</comment>
<organism evidence="13 14">
    <name type="scientific">Astyanax mexicanus</name>
    <name type="common">Blind cave fish</name>
    <name type="synonym">Astyanax fasciatus mexicanus</name>
    <dbReference type="NCBI Taxonomy" id="7994"/>
    <lineage>
        <taxon>Eukaryota</taxon>
        <taxon>Metazoa</taxon>
        <taxon>Chordata</taxon>
        <taxon>Craniata</taxon>
        <taxon>Vertebrata</taxon>
        <taxon>Euteleostomi</taxon>
        <taxon>Actinopterygii</taxon>
        <taxon>Neopterygii</taxon>
        <taxon>Teleostei</taxon>
        <taxon>Ostariophysi</taxon>
        <taxon>Characiformes</taxon>
        <taxon>Characoidei</taxon>
        <taxon>Acestrorhamphidae</taxon>
        <taxon>Acestrorhamphinae</taxon>
        <taxon>Astyanax</taxon>
    </lineage>
</organism>
<dbReference type="InterPro" id="IPR005135">
    <property type="entry name" value="Endo/exonuclease/phosphatase"/>
</dbReference>
<dbReference type="Gene3D" id="3.60.10.10">
    <property type="entry name" value="Endonuclease/exonuclease/phosphatase"/>
    <property type="match status" value="1"/>
</dbReference>
<feature type="binding site" evidence="9">
    <location>
        <position position="147"/>
    </location>
    <ligand>
        <name>Mg(2+)</name>
        <dbReference type="ChEBI" id="CHEBI:18420"/>
        <label>1</label>
    </ligand>
</feature>
<feature type="binding site" evidence="9">
    <location>
        <position position="16"/>
    </location>
    <ligand>
        <name>Mg(2+)</name>
        <dbReference type="ChEBI" id="CHEBI:18420"/>
        <label>1</label>
    </ligand>
</feature>
<dbReference type="InParanoid" id="A0A3B1J2S8"/>
<evidence type="ECO:0000256" key="1">
    <source>
        <dbReference type="ARBA" id="ARBA00000493"/>
    </source>
</evidence>
<keyword evidence="7 9" id="KW-0460">Magnesium</keyword>
<dbReference type="GO" id="GO:0003906">
    <property type="term" value="F:DNA-(apurinic or apyrimidinic site) endonuclease activity"/>
    <property type="evidence" value="ECO:0007669"/>
    <property type="project" value="TreeGrafter"/>
</dbReference>
<evidence type="ECO:0000256" key="2">
    <source>
        <dbReference type="ARBA" id="ARBA00007092"/>
    </source>
</evidence>
<dbReference type="GO" id="GO:0046872">
    <property type="term" value="F:metal ion binding"/>
    <property type="evidence" value="ECO:0007669"/>
    <property type="project" value="UniProtKB-KW"/>
</dbReference>
<feature type="binding site" evidence="9">
    <location>
        <position position="45"/>
    </location>
    <ligand>
        <name>Mg(2+)</name>
        <dbReference type="ChEBI" id="CHEBI:18420"/>
        <label>1</label>
    </ligand>
</feature>
<dbReference type="GO" id="GO:0005634">
    <property type="term" value="C:nucleus"/>
    <property type="evidence" value="ECO:0007669"/>
    <property type="project" value="TreeGrafter"/>
</dbReference>
<reference evidence="13" key="4">
    <citation type="submission" date="2025-09" db="UniProtKB">
        <authorList>
            <consortium name="Ensembl"/>
        </authorList>
    </citation>
    <scope>IDENTIFICATION</scope>
</reference>
<dbReference type="SUPFAM" id="SSF56219">
    <property type="entry name" value="DNase I-like"/>
    <property type="match status" value="1"/>
</dbReference>
<dbReference type="GO" id="GO:0006284">
    <property type="term" value="P:base-excision repair"/>
    <property type="evidence" value="ECO:0007669"/>
    <property type="project" value="TreeGrafter"/>
</dbReference>
<keyword evidence="9" id="KW-0464">Manganese</keyword>
<feature type="region of interest" description="Disordered" evidence="11">
    <location>
        <begin position="202"/>
        <end position="225"/>
    </location>
</feature>
<dbReference type="Proteomes" id="UP000018467">
    <property type="component" value="Unassembled WGS sequence"/>
</dbReference>
<dbReference type="STRING" id="7994.ENSAMXP00000036216"/>
<accession>A0A3B1J2S8</accession>
<dbReference type="GO" id="GO:0008081">
    <property type="term" value="F:phosphoric diester hydrolase activity"/>
    <property type="evidence" value="ECO:0007669"/>
    <property type="project" value="TreeGrafter"/>
</dbReference>
<evidence type="ECO:0000256" key="3">
    <source>
        <dbReference type="ARBA" id="ARBA00012115"/>
    </source>
</evidence>
<keyword evidence="8" id="KW-0234">DNA repair</keyword>
<name>A0A3B1J2S8_ASTMX</name>
<keyword evidence="14" id="KW-1185">Reference proteome</keyword>
<dbReference type="Ensembl" id="ENSAMXT00000053037.1">
    <property type="protein sequence ID" value="ENSAMXP00000036216.1"/>
    <property type="gene ID" value="ENSAMXG00000038869.1"/>
</dbReference>
<dbReference type="AlphaFoldDB" id="A0A3B1J2S8"/>
<feature type="compositionally biased region" description="Basic and acidic residues" evidence="11">
    <location>
        <begin position="202"/>
        <end position="215"/>
    </location>
</feature>
<keyword evidence="6" id="KW-0378">Hydrolase</keyword>
<dbReference type="GeneTree" id="ENSGT01130000279088"/>
<feature type="site" description="Transition state stabilizer" evidence="10">
    <location>
        <position position="149"/>
    </location>
</feature>
<evidence type="ECO:0000259" key="12">
    <source>
        <dbReference type="Pfam" id="PF03372"/>
    </source>
</evidence>
<proteinExistence type="inferred from homology"/>
<evidence type="ECO:0000256" key="6">
    <source>
        <dbReference type="ARBA" id="ARBA00022801"/>
    </source>
</evidence>
<dbReference type="InterPro" id="IPR036691">
    <property type="entry name" value="Endo/exonu/phosph_ase_sf"/>
</dbReference>
<dbReference type="GO" id="GO:0008311">
    <property type="term" value="F:double-stranded DNA 3'-5' DNA exonuclease activity"/>
    <property type="evidence" value="ECO:0007669"/>
    <property type="project" value="UniProtKB-EC"/>
</dbReference>
<feature type="domain" description="Endonuclease/exonuclease/phosphatase" evidence="12">
    <location>
        <begin position="13"/>
        <end position="204"/>
    </location>
</feature>
<dbReference type="InterPro" id="IPR004808">
    <property type="entry name" value="AP_endonuc_1"/>
</dbReference>
<feature type="binding site" evidence="9">
    <location>
        <position position="149"/>
    </location>
    <ligand>
        <name>Mg(2+)</name>
        <dbReference type="ChEBI" id="CHEBI:18420"/>
        <label>1</label>
    </ligand>
</feature>
<evidence type="ECO:0000256" key="5">
    <source>
        <dbReference type="ARBA" id="ARBA00022763"/>
    </source>
</evidence>
<evidence type="ECO:0000256" key="10">
    <source>
        <dbReference type="PIRSR" id="PIRSR604808-3"/>
    </source>
</evidence>
<comment type="catalytic activity">
    <reaction evidence="1">
        <text>Exonucleolytic cleavage in the 3'- to 5'-direction to yield nucleoside 5'-phosphates.</text>
        <dbReference type="EC" id="3.1.11.2"/>
    </reaction>
</comment>